<evidence type="ECO:0000256" key="3">
    <source>
        <dbReference type="SAM" id="MobiDB-lite"/>
    </source>
</evidence>
<protein>
    <submittedName>
        <fullName evidence="4">RNA polymerase subunit sigma-70</fullName>
    </submittedName>
</protein>
<comment type="caution">
    <text evidence="4">The sequence shown here is derived from an EMBL/GenBank/DDBJ whole genome shotgun (WGS) entry which is preliminary data.</text>
</comment>
<accession>A0A124EPG2</accession>
<proteinExistence type="predicted"/>
<feature type="region of interest" description="Disordered" evidence="3">
    <location>
        <begin position="100"/>
        <end position="131"/>
    </location>
</feature>
<organism evidence="4 5">
    <name type="scientific">Mycobacterium lehmannii</name>
    <dbReference type="NCBI Taxonomy" id="2048550"/>
    <lineage>
        <taxon>Bacteria</taxon>
        <taxon>Bacillati</taxon>
        <taxon>Actinomycetota</taxon>
        <taxon>Actinomycetes</taxon>
        <taxon>Mycobacteriales</taxon>
        <taxon>Mycobacteriaceae</taxon>
        <taxon>Mycobacterium</taxon>
    </lineage>
</organism>
<evidence type="ECO:0000313" key="5">
    <source>
        <dbReference type="Proteomes" id="UP000053707"/>
    </source>
</evidence>
<gene>
    <name evidence="4" type="ORF">AU192_19035</name>
</gene>
<name>A0A124EPG2_9MYCO</name>
<keyword evidence="2" id="KW-0804">Transcription</keyword>
<evidence type="ECO:0000313" key="4">
    <source>
        <dbReference type="EMBL" id="KUI15157.1"/>
    </source>
</evidence>
<dbReference type="InterPro" id="IPR048186">
    <property type="entry name" value="Anti_sigE_RseA-like"/>
</dbReference>
<dbReference type="AlphaFoldDB" id="A0A124EPG2"/>
<reference evidence="4 5" key="1">
    <citation type="submission" date="2016-01" db="EMBL/GenBank/DDBJ databases">
        <authorList>
            <consortium name="TB Trials Study Group"/>
            <person name="Sutton G."/>
            <person name="Brinkac L."/>
            <person name="Sanka R."/>
            <person name="Adams M."/>
            <person name="Lau E.L."/>
            <person name="Macaden R."/>
            <person name="Grewal H.M.S."/>
        </authorList>
    </citation>
    <scope>NUCLEOTIDE SEQUENCE [LARGE SCALE GENOMIC DNA]</scope>
    <source>
        <strain evidence="4 5">IS-1744</strain>
    </source>
</reference>
<dbReference type="Gene3D" id="1.10.10.1320">
    <property type="entry name" value="Anti-sigma factor, zinc-finger domain"/>
    <property type="match status" value="1"/>
</dbReference>
<sequence length="131" mass="14496">MVDPGHVFRRAFSWLPSQFASQSDAPVGPREFGSTEHLSTEAVAAFVDGELRLTPHLRAAHHLSLCPQCAAEVEAQRQARAALRECRPVAMPSSLLGLLSEIPHHAPPEPPVETQQSQFADSTQRSRRKRR</sequence>
<evidence type="ECO:0000256" key="1">
    <source>
        <dbReference type="ARBA" id="ARBA00023015"/>
    </source>
</evidence>
<dbReference type="InterPro" id="IPR041916">
    <property type="entry name" value="Anti_sigma_zinc_sf"/>
</dbReference>
<keyword evidence="1" id="KW-0805">Transcription regulation</keyword>
<dbReference type="NCBIfam" id="NF041468">
    <property type="entry name" value="anti_sig_RseA"/>
    <property type="match status" value="1"/>
</dbReference>
<dbReference type="EMBL" id="LQIR01000022">
    <property type="protein sequence ID" value="KUI15157.1"/>
    <property type="molecule type" value="Genomic_DNA"/>
</dbReference>
<feature type="compositionally biased region" description="Polar residues" evidence="3">
    <location>
        <begin position="113"/>
        <end position="123"/>
    </location>
</feature>
<evidence type="ECO:0000256" key="2">
    <source>
        <dbReference type="ARBA" id="ARBA00023163"/>
    </source>
</evidence>
<dbReference type="Proteomes" id="UP000053707">
    <property type="component" value="Unassembled WGS sequence"/>
</dbReference>
<dbReference type="RefSeq" id="WP_064396719.1">
    <property type="nucleotide sequence ID" value="NZ_LQIR01000022.1"/>
</dbReference>
<dbReference type="GeneID" id="27921068"/>
<keyword evidence="5" id="KW-1185">Reference proteome</keyword>